<dbReference type="Pfam" id="PF09588">
    <property type="entry name" value="YqaJ"/>
    <property type="match status" value="1"/>
</dbReference>
<gene>
    <name evidence="2" type="ordered locus">DSC_00620</name>
</gene>
<dbReference type="Gene3D" id="3.90.320.10">
    <property type="match status" value="1"/>
</dbReference>
<sequence length="119" mass="13570">MCWSRLGECARAIQCKQQNSRVETVENREDMESVTYWGTLLEPMVATAYTQKTGIRARKPNVVLQHPTFPYLLAKIHHEIVGRSDVQILEFRPPASSASARERTACRNTSNFKCSTSWP</sequence>
<dbReference type="STRING" id="1045855.DSC_00620"/>
<dbReference type="eggNOG" id="COG5377">
    <property type="taxonomic scope" value="Bacteria"/>
</dbReference>
<dbReference type="Proteomes" id="UP000005870">
    <property type="component" value="Chromosome"/>
</dbReference>
<name>G7USA8_PSEUP</name>
<dbReference type="AlphaFoldDB" id="G7USA8"/>
<accession>G7USA8</accession>
<protein>
    <recommendedName>
        <fullName evidence="1">YqaJ viral recombinase domain-containing protein</fullName>
    </recommendedName>
</protein>
<evidence type="ECO:0000313" key="3">
    <source>
        <dbReference type="Proteomes" id="UP000005870"/>
    </source>
</evidence>
<keyword evidence="3" id="KW-1185">Reference proteome</keyword>
<organism evidence="2 3">
    <name type="scientific">Pseudoxanthomonas spadix (strain BD-a59)</name>
    <dbReference type="NCBI Taxonomy" id="1045855"/>
    <lineage>
        <taxon>Bacteria</taxon>
        <taxon>Pseudomonadati</taxon>
        <taxon>Pseudomonadota</taxon>
        <taxon>Gammaproteobacteria</taxon>
        <taxon>Lysobacterales</taxon>
        <taxon>Lysobacteraceae</taxon>
        <taxon>Pseudoxanthomonas</taxon>
    </lineage>
</organism>
<dbReference type="HOGENOM" id="CLU_2059430_0_0_6"/>
<dbReference type="EMBL" id="CP003093">
    <property type="protein sequence ID" value="AER54777.1"/>
    <property type="molecule type" value="Genomic_DNA"/>
</dbReference>
<feature type="domain" description="YqaJ viral recombinase" evidence="1">
    <location>
        <begin position="26"/>
        <end position="97"/>
    </location>
</feature>
<evidence type="ECO:0000313" key="2">
    <source>
        <dbReference type="EMBL" id="AER54777.1"/>
    </source>
</evidence>
<reference evidence="2 3" key="1">
    <citation type="journal article" date="2012" name="J. Bacteriol.">
        <title>Complete Genome Sequence of the BTEX-Degrading Bacterium Pseudoxanthomonas spadix BD-a59.</title>
        <authorList>
            <person name="Lee S.H."/>
            <person name="Jin H.M."/>
            <person name="Lee H.J."/>
            <person name="Kim J.M."/>
            <person name="Jeon C.O."/>
        </authorList>
    </citation>
    <scope>NUCLEOTIDE SEQUENCE [LARGE SCALE GENOMIC DNA]</scope>
    <source>
        <strain evidence="2 3">BD-a59</strain>
    </source>
</reference>
<dbReference type="InterPro" id="IPR011604">
    <property type="entry name" value="PDDEXK-like_dom_sf"/>
</dbReference>
<dbReference type="InterPro" id="IPR019080">
    <property type="entry name" value="YqaJ_viral_recombinase"/>
</dbReference>
<evidence type="ECO:0000259" key="1">
    <source>
        <dbReference type="Pfam" id="PF09588"/>
    </source>
</evidence>
<dbReference type="KEGG" id="psd:DSC_00620"/>
<proteinExistence type="predicted"/>